<keyword evidence="6" id="KW-0325">Glycoprotein</keyword>
<comment type="subcellular location">
    <subcellularLocation>
        <location evidence="1">Membrane</location>
    </subcellularLocation>
</comment>
<keyword evidence="4" id="KW-0130">Cell adhesion</keyword>
<evidence type="ECO:0000256" key="7">
    <source>
        <dbReference type="SAM" id="MobiDB-lite"/>
    </source>
</evidence>
<gene>
    <name evidence="9" type="primary">LOC103588779</name>
</gene>
<evidence type="ECO:0000313" key="8">
    <source>
        <dbReference type="Proteomes" id="UP000694923"/>
    </source>
</evidence>
<accession>A0ABM0QKB3</accession>
<evidence type="ECO:0000256" key="2">
    <source>
        <dbReference type="ARBA" id="ARBA00011016"/>
    </source>
</evidence>
<proteinExistence type="inferred from homology"/>
<evidence type="ECO:0000256" key="5">
    <source>
        <dbReference type="ARBA" id="ARBA00023136"/>
    </source>
</evidence>
<evidence type="ECO:0000256" key="3">
    <source>
        <dbReference type="ARBA" id="ARBA00022729"/>
    </source>
</evidence>
<evidence type="ECO:0000256" key="1">
    <source>
        <dbReference type="ARBA" id="ARBA00004370"/>
    </source>
</evidence>
<sequence>MPSLLCAFAFARLRPPASPFSTWILSSGRHLASAHGCGLEALVEEPLIGVPPDLLGALLLLRNLPASWLQLLLLRPRLAPAQPQAVSLCLKGPALEPTLRAGPANGQKQEDPSRLLLVPLLGSSQSLSARWPRAVQGAAQADAQGGLGSLVSECLVYSSLEQPPIPQTVFPLRGPEVPESCWIMQGCAQEEARALSHPAAWPGSLTPPTCWDLSPQASQPILQHGQGCHGCHLRPGVSDGAGLLKQEEGMELPGPPRCGGDAVAAWGRDSSFVGLFPSPKLVVDLQPVAPAPTLAHLSQDDQHTPPPCHGPQSSLATPGLALLLSLTAHCAPPQPEELSQGALKAAGADLWASADASLLQGFWCQPASQLPRFQLSALIRRMASQQVLLKAWQLSCLANLAMRHGLQDDFELQPPDLLLFYNLSQVREADCRTFTRRAAQGHMELLANLPDQRVALQHAAMACLGGPRPWLSASDLLVLGVLVCDMDAPNIITADPQVLQNLRLCPQLTAAQRAALNILLASGRTQLGPPGSWNLEGLQALGPLATYISPRLWVQVQEAVGLDFFRSMVAMCRVGHLSQRDARRFVTSFLEAKASTVSSRPRRGTGRSCVRGNITAATLQDDLFLVHYDCPQLESCLGSRVLRANLDPLLQHPLPIECQRVVKAKLTQIYPHGVPEDQLRIITSLVYLYSVNEIGQWNITSRDTVVALLASDVALENQTEAVLQKFLDHNGKVTGTLLVAIGGSRLCWMSPRQIHIIQPSEFRLAGALDISSCPQSRKDVLYAKAREAFGSTRTTAAYYRFMRPYLGGAPVEELRHLAQANVSMDIDTFTNLNPHVLQSLSVDNVTTLLGQNVGDLQKARSHPAISSWLRSLNSSTLGELGLDTGLDPASPTDPGHATSGSPSTRPLAPRPVHTSGLPGNDAEVPTSGSPPALLGYLPLAAVLPSGLLWLLHRDASGPNRGCPKGVCTTGPQHCPTVAGPMGVTGRKNGAASWSWTRAQAEVQALGPGDQPVSLILGVCRSPGFQDLELDWGPGP</sequence>
<dbReference type="PANTHER" id="PTHR23412">
    <property type="entry name" value="STEREOCILIN RELATED"/>
    <property type="match status" value="1"/>
</dbReference>
<dbReference type="Pfam" id="PF06060">
    <property type="entry name" value="Mesothelin"/>
    <property type="match status" value="1"/>
</dbReference>
<organism evidence="8 9">
    <name type="scientific">Galeopterus variegatus</name>
    <name type="common">Malayan flying lemur</name>
    <name type="synonym">Cynocephalus variegatus</name>
    <dbReference type="NCBI Taxonomy" id="482537"/>
    <lineage>
        <taxon>Eukaryota</taxon>
        <taxon>Metazoa</taxon>
        <taxon>Chordata</taxon>
        <taxon>Craniata</taxon>
        <taxon>Vertebrata</taxon>
        <taxon>Euteleostomi</taxon>
        <taxon>Mammalia</taxon>
        <taxon>Eutheria</taxon>
        <taxon>Euarchontoglires</taxon>
        <taxon>Dermoptera</taxon>
        <taxon>Cynocephalidae</taxon>
        <taxon>Galeopterus</taxon>
    </lineage>
</organism>
<dbReference type="InterPro" id="IPR026664">
    <property type="entry name" value="Stereocilin-rel"/>
</dbReference>
<keyword evidence="8" id="KW-1185">Reference proteome</keyword>
<evidence type="ECO:0000313" key="9">
    <source>
        <dbReference type="RefSeq" id="XP_008568804.1"/>
    </source>
</evidence>
<dbReference type="Proteomes" id="UP000694923">
    <property type="component" value="Unplaced"/>
</dbReference>
<dbReference type="RefSeq" id="XP_008568804.1">
    <property type="nucleotide sequence ID" value="XM_008570582.1"/>
</dbReference>
<dbReference type="InterPro" id="IPR010335">
    <property type="entry name" value="Mesothelin"/>
</dbReference>
<evidence type="ECO:0000256" key="6">
    <source>
        <dbReference type="ARBA" id="ARBA00023180"/>
    </source>
</evidence>
<evidence type="ECO:0000256" key="4">
    <source>
        <dbReference type="ARBA" id="ARBA00022889"/>
    </source>
</evidence>
<dbReference type="PANTHER" id="PTHR23412:SF15">
    <property type="entry name" value="MESOTHELIN-LIKE PROTEIN"/>
    <property type="match status" value="1"/>
</dbReference>
<name>A0ABM0QKB3_GALVR</name>
<feature type="region of interest" description="Disordered" evidence="7">
    <location>
        <begin position="880"/>
        <end position="926"/>
    </location>
</feature>
<keyword evidence="3" id="KW-0732">Signal</keyword>
<keyword evidence="5" id="KW-0472">Membrane</keyword>
<protein>
    <submittedName>
        <fullName evidence="9">Mesothelin-like protein</fullName>
    </submittedName>
</protein>
<dbReference type="GeneID" id="103588779"/>
<comment type="similarity">
    <text evidence="2">Belongs to the mesothelin family.</text>
</comment>
<reference evidence="9" key="1">
    <citation type="submission" date="2025-08" db="UniProtKB">
        <authorList>
            <consortium name="RefSeq"/>
        </authorList>
    </citation>
    <scope>IDENTIFICATION</scope>
</reference>